<organism evidence="4 5">
    <name type="scientific">Parnassius mnemosyne</name>
    <name type="common">clouded apollo</name>
    <dbReference type="NCBI Taxonomy" id="213953"/>
    <lineage>
        <taxon>Eukaryota</taxon>
        <taxon>Metazoa</taxon>
        <taxon>Ecdysozoa</taxon>
        <taxon>Arthropoda</taxon>
        <taxon>Hexapoda</taxon>
        <taxon>Insecta</taxon>
        <taxon>Pterygota</taxon>
        <taxon>Neoptera</taxon>
        <taxon>Endopterygota</taxon>
        <taxon>Lepidoptera</taxon>
        <taxon>Glossata</taxon>
        <taxon>Ditrysia</taxon>
        <taxon>Papilionoidea</taxon>
        <taxon>Papilionidae</taxon>
        <taxon>Parnassiinae</taxon>
        <taxon>Parnassini</taxon>
        <taxon>Parnassius</taxon>
        <taxon>Driopa</taxon>
    </lineage>
</organism>
<keyword evidence="5" id="KW-1185">Reference proteome</keyword>
<dbReference type="Pfam" id="PF01400">
    <property type="entry name" value="Astacin"/>
    <property type="match status" value="1"/>
</dbReference>
<protein>
    <recommendedName>
        <fullName evidence="2">Metalloendopeptidase</fullName>
        <ecNumber evidence="2">3.4.24.-</ecNumber>
    </recommendedName>
</protein>
<dbReference type="SUPFAM" id="SSF55486">
    <property type="entry name" value="Metalloproteases ('zincins'), catalytic domain"/>
    <property type="match status" value="1"/>
</dbReference>
<gene>
    <name evidence="4" type="ORF">PARMNEM_LOCUS18325</name>
</gene>
<comment type="cofactor">
    <cofactor evidence="1 2">
        <name>Zn(2+)</name>
        <dbReference type="ChEBI" id="CHEBI:29105"/>
    </cofactor>
    <text evidence="1 2">Binds 1 zinc ion per subunit.</text>
</comment>
<dbReference type="AlphaFoldDB" id="A0AAV1LZ75"/>
<sequence length="323" mass="37103">MFQIGFLLCLVGLAVGGPPVTKTREEIESFKNFLERSRTANGVRLSERVLANPLASAWENSGKFEGDILLDDWQVEAMVQEFAAGRNAYVWPNTKWPDNTIVYEFASGVFGSRQQRAITNAMRDIEKNTCLRFRQRRSGEFNYVRITGTRDGCYASIGYWPERGPHTLNLARDTPGIGCFVHTTIIHELLHVIGFFHMQSTYNRDDYVRVMWENVFPGMEHNFERYESNIVQNLGVPYEYTSCMHYGPYGFSVNGKPTLVPLHSFQGVMGQQDYVTQYDWLRARRHYNCPGAWSTDDLESQSETLENENVKVVEAPVETENYV</sequence>
<feature type="binding site" evidence="1">
    <location>
        <position position="197"/>
    </location>
    <ligand>
        <name>Zn(2+)</name>
        <dbReference type="ChEBI" id="CHEBI:29105"/>
        <note>catalytic</note>
    </ligand>
</feature>
<dbReference type="InterPro" id="IPR034035">
    <property type="entry name" value="Astacin-like_dom"/>
</dbReference>
<keyword evidence="1 2" id="KW-0645">Protease</keyword>
<evidence type="ECO:0000256" key="1">
    <source>
        <dbReference type="PROSITE-ProRule" id="PRU01211"/>
    </source>
</evidence>
<feature type="signal peptide" evidence="2">
    <location>
        <begin position="1"/>
        <end position="16"/>
    </location>
</feature>
<evidence type="ECO:0000259" key="3">
    <source>
        <dbReference type="PROSITE" id="PS51864"/>
    </source>
</evidence>
<dbReference type="CDD" id="cd04280">
    <property type="entry name" value="ZnMc_astacin_like"/>
    <property type="match status" value="1"/>
</dbReference>
<feature type="chain" id="PRO_5043099785" description="Metalloendopeptidase" evidence="2">
    <location>
        <begin position="17"/>
        <end position="323"/>
    </location>
</feature>
<name>A0AAV1LZ75_9NEOP</name>
<dbReference type="Proteomes" id="UP001314205">
    <property type="component" value="Unassembled WGS sequence"/>
</dbReference>
<keyword evidence="1 2" id="KW-0479">Metal-binding</keyword>
<proteinExistence type="predicted"/>
<keyword evidence="1 2" id="KW-0862">Zinc</keyword>
<evidence type="ECO:0000313" key="4">
    <source>
        <dbReference type="EMBL" id="CAK1599449.1"/>
    </source>
</evidence>
<dbReference type="SMART" id="SM00235">
    <property type="entry name" value="ZnMc"/>
    <property type="match status" value="1"/>
</dbReference>
<feature type="binding site" evidence="1">
    <location>
        <position position="187"/>
    </location>
    <ligand>
        <name>Zn(2+)</name>
        <dbReference type="ChEBI" id="CHEBI:29105"/>
        <note>catalytic</note>
    </ligand>
</feature>
<dbReference type="InterPro" id="IPR006026">
    <property type="entry name" value="Peptidase_Metallo"/>
</dbReference>
<keyword evidence="1 2" id="KW-0378">Hydrolase</keyword>
<dbReference type="GO" id="GO:0008270">
    <property type="term" value="F:zinc ion binding"/>
    <property type="evidence" value="ECO:0007669"/>
    <property type="project" value="UniProtKB-UniRule"/>
</dbReference>
<dbReference type="Gene3D" id="3.40.390.10">
    <property type="entry name" value="Collagenase (Catalytic Domain)"/>
    <property type="match status" value="1"/>
</dbReference>
<feature type="binding site" evidence="1">
    <location>
        <position position="191"/>
    </location>
    <ligand>
        <name>Zn(2+)</name>
        <dbReference type="ChEBI" id="CHEBI:29105"/>
        <note>catalytic</note>
    </ligand>
</feature>
<comment type="caution">
    <text evidence="4">The sequence shown here is derived from an EMBL/GenBank/DDBJ whole genome shotgun (WGS) entry which is preliminary data.</text>
</comment>
<reference evidence="4 5" key="1">
    <citation type="submission" date="2023-11" db="EMBL/GenBank/DDBJ databases">
        <authorList>
            <person name="Hedman E."/>
            <person name="Englund M."/>
            <person name="Stromberg M."/>
            <person name="Nyberg Akerstrom W."/>
            <person name="Nylinder S."/>
            <person name="Jareborg N."/>
            <person name="Kallberg Y."/>
            <person name="Kronander E."/>
        </authorList>
    </citation>
    <scope>NUCLEOTIDE SEQUENCE [LARGE SCALE GENOMIC DNA]</scope>
</reference>
<dbReference type="GO" id="GO:0004222">
    <property type="term" value="F:metalloendopeptidase activity"/>
    <property type="evidence" value="ECO:0007669"/>
    <property type="project" value="UniProtKB-UniRule"/>
</dbReference>
<comment type="caution">
    <text evidence="1">Lacks conserved residue(s) required for the propagation of feature annotation.</text>
</comment>
<dbReference type="PANTHER" id="PTHR10127:SF814">
    <property type="entry name" value="MEPRIN A SUBUNIT BETA"/>
    <property type="match status" value="1"/>
</dbReference>
<evidence type="ECO:0000256" key="2">
    <source>
        <dbReference type="RuleBase" id="RU361183"/>
    </source>
</evidence>
<dbReference type="InterPro" id="IPR024079">
    <property type="entry name" value="MetalloPept_cat_dom_sf"/>
</dbReference>
<keyword evidence="1 2" id="KW-0482">Metalloprotease</keyword>
<dbReference type="PROSITE" id="PS51864">
    <property type="entry name" value="ASTACIN"/>
    <property type="match status" value="1"/>
</dbReference>
<dbReference type="EC" id="3.4.24.-" evidence="2"/>
<dbReference type="PRINTS" id="PR00480">
    <property type="entry name" value="ASTACIN"/>
</dbReference>
<feature type="active site" evidence="1">
    <location>
        <position position="188"/>
    </location>
</feature>
<dbReference type="EMBL" id="CAVLGL010000115">
    <property type="protein sequence ID" value="CAK1599449.1"/>
    <property type="molecule type" value="Genomic_DNA"/>
</dbReference>
<feature type="domain" description="Peptidase M12A" evidence="3">
    <location>
        <begin position="87"/>
        <end position="290"/>
    </location>
</feature>
<evidence type="ECO:0000313" key="5">
    <source>
        <dbReference type="Proteomes" id="UP001314205"/>
    </source>
</evidence>
<dbReference type="GO" id="GO:0006508">
    <property type="term" value="P:proteolysis"/>
    <property type="evidence" value="ECO:0007669"/>
    <property type="project" value="UniProtKB-KW"/>
</dbReference>
<dbReference type="InterPro" id="IPR001506">
    <property type="entry name" value="Peptidase_M12A"/>
</dbReference>
<accession>A0AAV1LZ75</accession>
<keyword evidence="2" id="KW-0732">Signal</keyword>
<dbReference type="PANTHER" id="PTHR10127">
    <property type="entry name" value="DISCOIDIN, CUB, EGF, LAMININ , AND ZINC METALLOPROTEASE DOMAIN CONTAINING"/>
    <property type="match status" value="1"/>
</dbReference>